<dbReference type="PANTHER" id="PTHR40074">
    <property type="entry name" value="O-ACETYLTRANSFERASE WECH"/>
    <property type="match status" value="1"/>
</dbReference>
<feature type="transmembrane region" description="Helical" evidence="7">
    <location>
        <begin position="283"/>
        <end position="301"/>
    </location>
</feature>
<dbReference type="AlphaFoldDB" id="A0A323TDP8"/>
<comment type="similarity">
    <text evidence="2">Belongs to the acyltransferase 3 family.</text>
</comment>
<keyword evidence="5 7" id="KW-1133">Transmembrane helix</keyword>
<feature type="transmembrane region" description="Helical" evidence="7">
    <location>
        <begin position="252"/>
        <end position="271"/>
    </location>
</feature>
<evidence type="ECO:0000313" key="9">
    <source>
        <dbReference type="EMBL" id="PYZ91967.1"/>
    </source>
</evidence>
<comment type="caution">
    <text evidence="9">The sequence shown here is derived from an EMBL/GenBank/DDBJ whole genome shotgun (WGS) entry which is preliminary data.</text>
</comment>
<protein>
    <submittedName>
        <fullName evidence="9">Adhesin</fullName>
    </submittedName>
</protein>
<evidence type="ECO:0000256" key="5">
    <source>
        <dbReference type="ARBA" id="ARBA00022989"/>
    </source>
</evidence>
<organism evidence="9 10">
    <name type="scientific">Salipaludibacillus keqinensis</name>
    <dbReference type="NCBI Taxonomy" id="2045207"/>
    <lineage>
        <taxon>Bacteria</taxon>
        <taxon>Bacillati</taxon>
        <taxon>Bacillota</taxon>
        <taxon>Bacilli</taxon>
        <taxon>Bacillales</taxon>
        <taxon>Bacillaceae</taxon>
    </lineage>
</organism>
<dbReference type="GO" id="GO:0005886">
    <property type="term" value="C:plasma membrane"/>
    <property type="evidence" value="ECO:0007669"/>
    <property type="project" value="UniProtKB-SubCell"/>
</dbReference>
<evidence type="ECO:0000256" key="7">
    <source>
        <dbReference type="SAM" id="Phobius"/>
    </source>
</evidence>
<name>A0A323TDP8_9BACI</name>
<keyword evidence="10" id="KW-1185">Reference proteome</keyword>
<feature type="transmembrane region" description="Helical" evidence="7">
    <location>
        <begin position="307"/>
        <end position="325"/>
    </location>
</feature>
<keyword evidence="6 7" id="KW-0472">Membrane</keyword>
<reference evidence="9 10" key="1">
    <citation type="submission" date="2017-10" db="EMBL/GenBank/DDBJ databases">
        <title>Bacillus sp. nov., a halophilic bacterium isolated from a Keqin Lake.</title>
        <authorList>
            <person name="Wang H."/>
        </authorList>
    </citation>
    <scope>NUCLEOTIDE SEQUENCE [LARGE SCALE GENOMIC DNA]</scope>
    <source>
        <strain evidence="9 10">KQ-12</strain>
    </source>
</reference>
<dbReference type="PANTHER" id="PTHR40074:SF2">
    <property type="entry name" value="O-ACETYLTRANSFERASE WECH"/>
    <property type="match status" value="1"/>
</dbReference>
<feature type="transmembrane region" description="Helical" evidence="7">
    <location>
        <begin position="44"/>
        <end position="68"/>
    </location>
</feature>
<dbReference type="OrthoDB" id="65129at2"/>
<dbReference type="RefSeq" id="WP_110611411.1">
    <property type="nucleotide sequence ID" value="NZ_PDOD01000005.1"/>
</dbReference>
<sequence>MNESKVIKEIYWLRALACLAVVVTHAVNTTLSNYEMNIHQSEEYFLIALRFIAFFGTPAFIFISELLLAYSYPNGVPKGFFMKRVKFLLLPFAFMALVFAIITTDTLYAFMEQLVLNLFLGGYTGYFVLIIFQFYLLHIFAKKFLDKWPPFKVIAVSLVISSSYLAIFHFTNPPSFTFGEYIWQRGHWLPIFGWLFYFTLGYYCGKHYQLLIEKILPYKKLIYFMPFISISIVFLLVRSDILTVVSSKRIDYLIYTTAMIAVILLVAYQIKKVPKFVLFISKYSFNIYLLHTAFLYFFPYIDFVHPLLYFVLAMTMSITASVMVVKLSSLWTFSPYLVGKTLPIPDLKFRENEVCRDNLRTPQTSTEEQH</sequence>
<keyword evidence="3" id="KW-1003">Cell membrane</keyword>
<comment type="subcellular location">
    <subcellularLocation>
        <location evidence="1">Cell membrane</location>
        <topology evidence="1">Multi-pass membrane protein</topology>
    </subcellularLocation>
</comment>
<evidence type="ECO:0000256" key="1">
    <source>
        <dbReference type="ARBA" id="ARBA00004651"/>
    </source>
</evidence>
<evidence type="ECO:0000259" key="8">
    <source>
        <dbReference type="Pfam" id="PF01757"/>
    </source>
</evidence>
<evidence type="ECO:0000256" key="4">
    <source>
        <dbReference type="ARBA" id="ARBA00022692"/>
    </source>
</evidence>
<proteinExistence type="inferred from homology"/>
<feature type="transmembrane region" description="Helical" evidence="7">
    <location>
        <begin position="221"/>
        <end position="237"/>
    </location>
</feature>
<feature type="transmembrane region" description="Helical" evidence="7">
    <location>
        <begin position="153"/>
        <end position="171"/>
    </location>
</feature>
<feature type="transmembrane region" description="Helical" evidence="7">
    <location>
        <begin position="191"/>
        <end position="209"/>
    </location>
</feature>
<dbReference type="Pfam" id="PF01757">
    <property type="entry name" value="Acyl_transf_3"/>
    <property type="match status" value="1"/>
</dbReference>
<dbReference type="Proteomes" id="UP000248214">
    <property type="component" value="Unassembled WGS sequence"/>
</dbReference>
<evidence type="ECO:0000256" key="2">
    <source>
        <dbReference type="ARBA" id="ARBA00007400"/>
    </source>
</evidence>
<evidence type="ECO:0000256" key="3">
    <source>
        <dbReference type="ARBA" id="ARBA00022475"/>
    </source>
</evidence>
<feature type="transmembrane region" description="Helical" evidence="7">
    <location>
        <begin position="123"/>
        <end position="141"/>
    </location>
</feature>
<dbReference type="GO" id="GO:0016413">
    <property type="term" value="F:O-acetyltransferase activity"/>
    <property type="evidence" value="ECO:0007669"/>
    <property type="project" value="TreeGrafter"/>
</dbReference>
<accession>A0A323TDP8</accession>
<feature type="transmembrane region" description="Helical" evidence="7">
    <location>
        <begin position="12"/>
        <end position="32"/>
    </location>
</feature>
<feature type="domain" description="Acyltransferase 3" evidence="8">
    <location>
        <begin position="9"/>
        <end position="324"/>
    </location>
</feature>
<evidence type="ECO:0000256" key="6">
    <source>
        <dbReference type="ARBA" id="ARBA00023136"/>
    </source>
</evidence>
<gene>
    <name evidence="9" type="ORF">CR194_17360</name>
</gene>
<dbReference type="GO" id="GO:0009246">
    <property type="term" value="P:enterobacterial common antigen biosynthetic process"/>
    <property type="evidence" value="ECO:0007669"/>
    <property type="project" value="TreeGrafter"/>
</dbReference>
<feature type="transmembrane region" description="Helical" evidence="7">
    <location>
        <begin position="88"/>
        <end position="111"/>
    </location>
</feature>
<evidence type="ECO:0000313" key="10">
    <source>
        <dbReference type="Proteomes" id="UP000248214"/>
    </source>
</evidence>
<dbReference type="InterPro" id="IPR002656">
    <property type="entry name" value="Acyl_transf_3_dom"/>
</dbReference>
<keyword evidence="4 7" id="KW-0812">Transmembrane</keyword>
<dbReference type="EMBL" id="PDOD01000005">
    <property type="protein sequence ID" value="PYZ91967.1"/>
    <property type="molecule type" value="Genomic_DNA"/>
</dbReference>